<reference evidence="1 2" key="1">
    <citation type="submission" date="2015-06" db="EMBL/GenBank/DDBJ databases">
        <title>Expansion of signal transduction pathways in fungi by whole-genome duplication.</title>
        <authorList>
            <consortium name="DOE Joint Genome Institute"/>
            <person name="Corrochano L.M."/>
            <person name="Kuo A."/>
            <person name="Marcet-Houben M."/>
            <person name="Polaino S."/>
            <person name="Salamov A."/>
            <person name="Villalobos J.M."/>
            <person name="Alvarez M.I."/>
            <person name="Avalos J."/>
            <person name="Benito E.P."/>
            <person name="Benoit I."/>
            <person name="Burger G."/>
            <person name="Camino L.P."/>
            <person name="Canovas D."/>
            <person name="Cerda-Olmedo E."/>
            <person name="Cheng J.-F."/>
            <person name="Dominguez A."/>
            <person name="Elias M."/>
            <person name="Eslava A.P."/>
            <person name="Glaser F."/>
            <person name="Grimwood J."/>
            <person name="Gutierrez G."/>
            <person name="Heitman J."/>
            <person name="Henrissat B."/>
            <person name="Iturriaga E.A."/>
            <person name="Lang B.F."/>
            <person name="Lavin J.L."/>
            <person name="Lee S."/>
            <person name="Li W."/>
            <person name="Lindquist E."/>
            <person name="Lopez-Garcia S."/>
            <person name="Luque E.M."/>
            <person name="Marcos A.T."/>
            <person name="Martin J."/>
            <person name="Mccluskey K."/>
            <person name="Medina H.R."/>
            <person name="Miralles-Duran A."/>
            <person name="Miyazaki A."/>
            <person name="Munoz-Torres E."/>
            <person name="Oguiza J.A."/>
            <person name="Ohm R."/>
            <person name="Olmedo M."/>
            <person name="Orejas M."/>
            <person name="Ortiz-Castellanos L."/>
            <person name="Pisabarro A.G."/>
            <person name="Rodriguez-Romero J."/>
            <person name="Ruiz-Herrera J."/>
            <person name="Ruiz-Vazquez R."/>
            <person name="Sanz C."/>
            <person name="Schackwitz W."/>
            <person name="Schmutz J."/>
            <person name="Shahriari M."/>
            <person name="Shelest E."/>
            <person name="Silva-Franco F."/>
            <person name="Soanes D."/>
            <person name="Syed K."/>
            <person name="Tagua V.G."/>
            <person name="Talbot N.J."/>
            <person name="Thon M."/>
            <person name="De Vries R.P."/>
            <person name="Wiebenga A."/>
            <person name="Yadav J.S."/>
            <person name="Braun E.L."/>
            <person name="Baker S."/>
            <person name="Garre V."/>
            <person name="Horwitz B."/>
            <person name="Torres-Martinez S."/>
            <person name="Idnurm A."/>
            <person name="Herrera-Estrella A."/>
            <person name="Gabaldon T."/>
            <person name="Grigoriev I.V."/>
        </authorList>
    </citation>
    <scope>NUCLEOTIDE SEQUENCE [LARGE SCALE GENOMIC DNA]</scope>
    <source>
        <strain evidence="1 2">CBS 277.49</strain>
    </source>
</reference>
<comment type="caution">
    <text evidence="1">The sequence shown here is derived from an EMBL/GenBank/DDBJ whole genome shotgun (WGS) entry which is preliminary data.</text>
</comment>
<evidence type="ECO:0000313" key="2">
    <source>
        <dbReference type="Proteomes" id="UP000077051"/>
    </source>
</evidence>
<protein>
    <submittedName>
        <fullName evidence="1">Uncharacterized protein</fullName>
    </submittedName>
</protein>
<accession>A0A162QZA0</accession>
<dbReference type="EMBL" id="AMYB01000002">
    <property type="protein sequence ID" value="OAD06850.1"/>
    <property type="molecule type" value="Genomic_DNA"/>
</dbReference>
<organism evidence="1 2">
    <name type="scientific">Mucor lusitanicus CBS 277.49</name>
    <dbReference type="NCBI Taxonomy" id="747725"/>
    <lineage>
        <taxon>Eukaryota</taxon>
        <taxon>Fungi</taxon>
        <taxon>Fungi incertae sedis</taxon>
        <taxon>Mucoromycota</taxon>
        <taxon>Mucoromycotina</taxon>
        <taxon>Mucoromycetes</taxon>
        <taxon>Mucorales</taxon>
        <taxon>Mucorineae</taxon>
        <taxon>Mucoraceae</taxon>
        <taxon>Mucor</taxon>
    </lineage>
</organism>
<dbReference type="Proteomes" id="UP000077051">
    <property type="component" value="Unassembled WGS sequence"/>
</dbReference>
<dbReference type="AlphaFoldDB" id="A0A162QZA0"/>
<gene>
    <name evidence="1" type="ORF">MUCCIDRAFT_107442</name>
</gene>
<dbReference type="VEuPathDB" id="FungiDB:MUCCIDRAFT_107442"/>
<name>A0A162QZA0_MUCCL</name>
<keyword evidence="2" id="KW-1185">Reference proteome</keyword>
<evidence type="ECO:0000313" key="1">
    <source>
        <dbReference type="EMBL" id="OAD06850.1"/>
    </source>
</evidence>
<proteinExistence type="predicted"/>
<sequence>MSLSASSPRMDRALFIDQSSPLPRVSTYYNMKNCLFLSYQTLNFSRCTSAICNRFSAHLPPTLKLLDNNLDIRPLEVLTCIMSAIWRAHFDSILIIDEAVLDSAINKVPL</sequence>